<dbReference type="GO" id="GO:0016491">
    <property type="term" value="F:oxidoreductase activity"/>
    <property type="evidence" value="ECO:0007669"/>
    <property type="project" value="InterPro"/>
</dbReference>
<evidence type="ECO:0000259" key="2">
    <source>
        <dbReference type="PROSITE" id="PS51352"/>
    </source>
</evidence>
<evidence type="ECO:0000256" key="1">
    <source>
        <dbReference type="SAM" id="SignalP"/>
    </source>
</evidence>
<dbReference type="PROSITE" id="PS51352">
    <property type="entry name" value="THIOREDOXIN_2"/>
    <property type="match status" value="1"/>
</dbReference>
<dbReference type="InterPro" id="IPR013766">
    <property type="entry name" value="Thioredoxin_domain"/>
</dbReference>
<organism evidence="3 4">
    <name type="scientific">Thioflavicoccus mobilis 8321</name>
    <dbReference type="NCBI Taxonomy" id="765912"/>
    <lineage>
        <taxon>Bacteria</taxon>
        <taxon>Pseudomonadati</taxon>
        <taxon>Pseudomonadota</taxon>
        <taxon>Gammaproteobacteria</taxon>
        <taxon>Chromatiales</taxon>
        <taxon>Chromatiaceae</taxon>
        <taxon>Thioflavicoccus</taxon>
    </lineage>
</organism>
<dbReference type="InterPro" id="IPR047262">
    <property type="entry name" value="PRX-like1"/>
</dbReference>
<dbReference type="eggNOG" id="COG1999">
    <property type="taxonomic scope" value="Bacteria"/>
</dbReference>
<keyword evidence="1" id="KW-0732">Signal</keyword>
<feature type="signal peptide" evidence="1">
    <location>
        <begin position="1"/>
        <end position="31"/>
    </location>
</feature>
<name>L0GXL9_9GAMM</name>
<proteinExistence type="predicted"/>
<dbReference type="AlphaFoldDB" id="L0GXL9"/>
<gene>
    <name evidence="3" type="ORF">Thimo_1971</name>
</gene>
<dbReference type="Gene3D" id="3.40.30.10">
    <property type="entry name" value="Glutaredoxin"/>
    <property type="match status" value="1"/>
</dbReference>
<dbReference type="PANTHER" id="PTHR43640:SF1">
    <property type="entry name" value="THIOREDOXIN-DEPENDENT PEROXIREDOXIN"/>
    <property type="match status" value="1"/>
</dbReference>
<accession>L0GXL9</accession>
<sequence>MRHKFDRPSLKTLNVHNALIAVALTAGAALAGPAIGEPAPDFAGEDIAGQSWNLARLKGRPVVLEWLSTACPYVRKHYASGNIPSLQHEAKTAGAVWLSVVPTGRHAPLGREDTGVGAAGWLQEAAPTATLIDRSGELTRAYRPRTTPHFYLIDAVGVLVYKGAADDRATTDPADLAGANHHLRSALSDLMAGRRVAEPVVRPYGSPIRYWA</sequence>
<dbReference type="GO" id="GO:0016209">
    <property type="term" value="F:antioxidant activity"/>
    <property type="evidence" value="ECO:0007669"/>
    <property type="project" value="InterPro"/>
</dbReference>
<dbReference type="KEGG" id="tmb:Thimo_1971"/>
<protein>
    <submittedName>
        <fullName evidence="3">Peroxiredoxin</fullName>
    </submittedName>
</protein>
<dbReference type="InterPro" id="IPR000866">
    <property type="entry name" value="AhpC/TSA"/>
</dbReference>
<dbReference type="HOGENOM" id="CLU_076204_3_0_6"/>
<dbReference type="InterPro" id="IPR036249">
    <property type="entry name" value="Thioredoxin-like_sf"/>
</dbReference>
<dbReference type="OrthoDB" id="9781543at2"/>
<dbReference type="EMBL" id="CP003051">
    <property type="protein sequence ID" value="AGA90736.1"/>
    <property type="molecule type" value="Genomic_DNA"/>
</dbReference>
<feature type="domain" description="Thioredoxin" evidence="2">
    <location>
        <begin position="33"/>
        <end position="192"/>
    </location>
</feature>
<dbReference type="STRING" id="765912.Thimo_1971"/>
<evidence type="ECO:0000313" key="4">
    <source>
        <dbReference type="Proteomes" id="UP000010816"/>
    </source>
</evidence>
<reference evidence="3 4" key="1">
    <citation type="submission" date="2011-09" db="EMBL/GenBank/DDBJ databases">
        <title>Complete sequence of chromosome of Thioflavicoccus mobilis 8321.</title>
        <authorList>
            <consortium name="US DOE Joint Genome Institute"/>
            <person name="Lucas S."/>
            <person name="Han J."/>
            <person name="Lapidus A."/>
            <person name="Cheng J.-F."/>
            <person name="Goodwin L."/>
            <person name="Pitluck S."/>
            <person name="Peters L."/>
            <person name="Ovchinnikova G."/>
            <person name="Lu M."/>
            <person name="Detter J.C."/>
            <person name="Han C."/>
            <person name="Tapia R."/>
            <person name="Land M."/>
            <person name="Hauser L."/>
            <person name="Kyrpides N."/>
            <person name="Ivanova N."/>
            <person name="Pagani I."/>
            <person name="Vogl K."/>
            <person name="Liu Z."/>
            <person name="Imhoff J."/>
            <person name="Thiel V."/>
            <person name="Frigaard N.-U."/>
            <person name="Bryant D."/>
            <person name="Woyke T."/>
        </authorList>
    </citation>
    <scope>NUCLEOTIDE SEQUENCE [LARGE SCALE GENOMIC DNA]</scope>
    <source>
        <strain evidence="3 4">8321</strain>
    </source>
</reference>
<dbReference type="RefSeq" id="WP_015280877.1">
    <property type="nucleotide sequence ID" value="NC_019940.1"/>
</dbReference>
<keyword evidence="4" id="KW-1185">Reference proteome</keyword>
<feature type="chain" id="PRO_5003943542" evidence="1">
    <location>
        <begin position="32"/>
        <end position="212"/>
    </location>
</feature>
<dbReference type="Proteomes" id="UP000010816">
    <property type="component" value="Chromosome"/>
</dbReference>
<dbReference type="SUPFAM" id="SSF52833">
    <property type="entry name" value="Thioredoxin-like"/>
    <property type="match status" value="1"/>
</dbReference>
<dbReference type="Pfam" id="PF00578">
    <property type="entry name" value="AhpC-TSA"/>
    <property type="match status" value="1"/>
</dbReference>
<evidence type="ECO:0000313" key="3">
    <source>
        <dbReference type="EMBL" id="AGA90736.1"/>
    </source>
</evidence>
<dbReference type="PANTHER" id="PTHR43640">
    <property type="entry name" value="OS07G0260300 PROTEIN"/>
    <property type="match status" value="1"/>
</dbReference>